<accession>A0A9Q1JWA5</accession>
<dbReference type="OrthoDB" id="2275718at2759"/>
<feature type="region of interest" description="Disordered" evidence="1">
    <location>
        <begin position="108"/>
        <end position="171"/>
    </location>
</feature>
<proteinExistence type="predicted"/>
<dbReference type="PANTHER" id="PTHR12854:SF12">
    <property type="entry name" value="POLYADENYLATE-BINDING PROTEIN INTERACTING PROTEIN"/>
    <property type="match status" value="1"/>
</dbReference>
<evidence type="ECO:0000313" key="3">
    <source>
        <dbReference type="EMBL" id="KAJ8432259.1"/>
    </source>
</evidence>
<dbReference type="AlphaFoldDB" id="A0A9Q1JWA5"/>
<dbReference type="PANTHER" id="PTHR12854">
    <property type="entry name" value="ATAXIN 2-RELATED"/>
    <property type="match status" value="1"/>
</dbReference>
<evidence type="ECO:0000259" key="2">
    <source>
        <dbReference type="Pfam" id="PF14438"/>
    </source>
</evidence>
<gene>
    <name evidence="3" type="ORF">Cgig2_013912</name>
</gene>
<dbReference type="GO" id="GO:0010494">
    <property type="term" value="C:cytoplasmic stress granule"/>
    <property type="evidence" value="ECO:0007669"/>
    <property type="project" value="TreeGrafter"/>
</dbReference>
<dbReference type="GO" id="GO:0034063">
    <property type="term" value="P:stress granule assembly"/>
    <property type="evidence" value="ECO:0007669"/>
    <property type="project" value="TreeGrafter"/>
</dbReference>
<dbReference type="Proteomes" id="UP001153076">
    <property type="component" value="Unassembled WGS sequence"/>
</dbReference>
<dbReference type="GO" id="GO:0003729">
    <property type="term" value="F:mRNA binding"/>
    <property type="evidence" value="ECO:0007669"/>
    <property type="project" value="TreeGrafter"/>
</dbReference>
<dbReference type="Pfam" id="PF14438">
    <property type="entry name" value="SM-ATX"/>
    <property type="match status" value="1"/>
</dbReference>
<evidence type="ECO:0000313" key="4">
    <source>
        <dbReference type="Proteomes" id="UP001153076"/>
    </source>
</evidence>
<feature type="domain" description="Ataxin 2 SM" evidence="2">
    <location>
        <begin position="22"/>
        <end position="100"/>
    </location>
</feature>
<dbReference type="EMBL" id="JAKOGI010000621">
    <property type="protein sequence ID" value="KAJ8432259.1"/>
    <property type="molecule type" value="Genomic_DNA"/>
</dbReference>
<dbReference type="InterPro" id="IPR045117">
    <property type="entry name" value="ATXN2-like"/>
</dbReference>
<dbReference type="InterPro" id="IPR025852">
    <property type="entry name" value="SM_dom_ATX"/>
</dbReference>
<name>A0A9Q1JWA5_9CARY</name>
<organism evidence="3 4">
    <name type="scientific">Carnegiea gigantea</name>
    <dbReference type="NCBI Taxonomy" id="171969"/>
    <lineage>
        <taxon>Eukaryota</taxon>
        <taxon>Viridiplantae</taxon>
        <taxon>Streptophyta</taxon>
        <taxon>Embryophyta</taxon>
        <taxon>Tracheophyta</taxon>
        <taxon>Spermatophyta</taxon>
        <taxon>Magnoliopsida</taxon>
        <taxon>eudicotyledons</taxon>
        <taxon>Gunneridae</taxon>
        <taxon>Pentapetalae</taxon>
        <taxon>Caryophyllales</taxon>
        <taxon>Cactineae</taxon>
        <taxon>Cactaceae</taxon>
        <taxon>Cactoideae</taxon>
        <taxon>Echinocereeae</taxon>
        <taxon>Carnegiea</taxon>
    </lineage>
</organism>
<keyword evidence="4" id="KW-1185">Reference proteome</keyword>
<sequence length="382" mass="40967">MGSIREFADEDVTSSPPSLSEVLLFTTICIVGLPVEVHIKDGSVYSGIFHAASVVDKGYGVALKKARMIRKGTCYANVPNEDLIETLVVLPEDLVQVVAKGVMLPSSAAPGGASRDNGEAVSRPIDYPQTSKNGAVVSELMKQERQVGVDRHQEEENGHCHYSKSVKEKEHNATIASNQLAKESPAANYAYAGVKLVNQFHDTDIPKEFIHTEPVTSGISYFVSPESEYDAAHGGLAVTAEMAPQNPLTNRTAKESKLNPGAKVFSPSFPNFISTPLLVPSAPSMAYVPINIPSVQLAAPQPEVGVRPVAPRSSWPIKIFPYVNFTPPNTDSGLQYTQPAMFGRPGQAVYVHSIPPGPAALSQVPHPFLASHPIYAAKHEGV</sequence>
<protein>
    <recommendedName>
        <fullName evidence="2">Ataxin 2 SM domain-containing protein</fullName>
    </recommendedName>
</protein>
<evidence type="ECO:0000256" key="1">
    <source>
        <dbReference type="SAM" id="MobiDB-lite"/>
    </source>
</evidence>
<comment type="caution">
    <text evidence="3">The sequence shown here is derived from an EMBL/GenBank/DDBJ whole genome shotgun (WGS) entry which is preliminary data.</text>
</comment>
<reference evidence="3" key="1">
    <citation type="submission" date="2022-04" db="EMBL/GenBank/DDBJ databases">
        <title>Carnegiea gigantea Genome sequencing and assembly v2.</title>
        <authorList>
            <person name="Copetti D."/>
            <person name="Sanderson M.J."/>
            <person name="Burquez A."/>
            <person name="Wojciechowski M.F."/>
        </authorList>
    </citation>
    <scope>NUCLEOTIDE SEQUENCE</scope>
    <source>
        <strain evidence="3">SGP5-SGP5p</strain>
        <tissue evidence="3">Aerial part</tissue>
    </source>
</reference>
<feature type="compositionally biased region" description="Basic and acidic residues" evidence="1">
    <location>
        <begin position="141"/>
        <end position="171"/>
    </location>
</feature>